<dbReference type="SUPFAM" id="SSF64288">
    <property type="entry name" value="Chorismate lyase-like"/>
    <property type="match status" value="1"/>
</dbReference>
<keyword evidence="3" id="KW-1185">Reference proteome</keyword>
<name>A0A9X3AGL2_9PSEU</name>
<dbReference type="Gene3D" id="3.40.1410.10">
    <property type="entry name" value="Chorismate lyase-like"/>
    <property type="match status" value="1"/>
</dbReference>
<dbReference type="AlphaFoldDB" id="A0A9X3AGL2"/>
<proteinExistence type="predicted"/>
<sequence>MTSQDRWVSRSTAYVTPGVGDAWAAEAESRGAKAGQRLREVGEVEPSRLVAEALAVAEGQPVVVRRRVMSLDGRPVELTDSYYPVSIARGTRLAEARKIPGGAITLLAELGHAPAHVREEVSARPATAEERELLDLGQDDWVMVLFRLVSTADGTPVEASAMTMIARGTRLGYERDL</sequence>
<dbReference type="SMART" id="SM00866">
    <property type="entry name" value="UTRA"/>
    <property type="match status" value="1"/>
</dbReference>
<accession>A0A9X3AGL2</accession>
<reference evidence="2" key="1">
    <citation type="submission" date="2022-08" db="EMBL/GenBank/DDBJ databases">
        <authorList>
            <person name="Tistechok S."/>
            <person name="Samborskyy M."/>
            <person name="Roman I."/>
        </authorList>
    </citation>
    <scope>NUCLEOTIDE SEQUENCE</scope>
    <source>
        <strain evidence="2">DSM 103496</strain>
    </source>
</reference>
<dbReference type="RefSeq" id="WP_259625279.1">
    <property type="nucleotide sequence ID" value="NZ_JANYMP010000011.1"/>
</dbReference>
<comment type="caution">
    <text evidence="2">The sequence shown here is derived from an EMBL/GenBank/DDBJ whole genome shotgun (WGS) entry which is preliminary data.</text>
</comment>
<gene>
    <name evidence="2" type="ORF">NZH93_23185</name>
</gene>
<dbReference type="InterPro" id="IPR011663">
    <property type="entry name" value="UTRA"/>
</dbReference>
<protein>
    <submittedName>
        <fullName evidence="2">UTRA domain-containing protein</fullName>
    </submittedName>
</protein>
<dbReference type="InterPro" id="IPR050679">
    <property type="entry name" value="Bact_HTH_transcr_reg"/>
</dbReference>
<dbReference type="GO" id="GO:0045892">
    <property type="term" value="P:negative regulation of DNA-templated transcription"/>
    <property type="evidence" value="ECO:0007669"/>
    <property type="project" value="TreeGrafter"/>
</dbReference>
<dbReference type="GO" id="GO:0003677">
    <property type="term" value="F:DNA binding"/>
    <property type="evidence" value="ECO:0007669"/>
    <property type="project" value="InterPro"/>
</dbReference>
<evidence type="ECO:0000259" key="1">
    <source>
        <dbReference type="SMART" id="SM00866"/>
    </source>
</evidence>
<feature type="domain" description="UbiC transcription regulator-associated" evidence="1">
    <location>
        <begin position="29"/>
        <end position="170"/>
    </location>
</feature>
<evidence type="ECO:0000313" key="2">
    <source>
        <dbReference type="EMBL" id="MCS7479776.1"/>
    </source>
</evidence>
<evidence type="ECO:0000313" key="3">
    <source>
        <dbReference type="Proteomes" id="UP001141259"/>
    </source>
</evidence>
<dbReference type="PANTHER" id="PTHR44846:SF17">
    <property type="entry name" value="GNTR-FAMILY TRANSCRIPTIONAL REGULATOR"/>
    <property type="match status" value="1"/>
</dbReference>
<dbReference type="Pfam" id="PF07702">
    <property type="entry name" value="UTRA"/>
    <property type="match status" value="1"/>
</dbReference>
<dbReference type="Proteomes" id="UP001141259">
    <property type="component" value="Unassembled WGS sequence"/>
</dbReference>
<organism evidence="2 3">
    <name type="scientific">Umezawaea endophytica</name>
    <dbReference type="NCBI Taxonomy" id="1654476"/>
    <lineage>
        <taxon>Bacteria</taxon>
        <taxon>Bacillati</taxon>
        <taxon>Actinomycetota</taxon>
        <taxon>Actinomycetes</taxon>
        <taxon>Pseudonocardiales</taxon>
        <taxon>Pseudonocardiaceae</taxon>
        <taxon>Umezawaea</taxon>
    </lineage>
</organism>
<dbReference type="EMBL" id="JANYMP010000011">
    <property type="protein sequence ID" value="MCS7479776.1"/>
    <property type="molecule type" value="Genomic_DNA"/>
</dbReference>
<dbReference type="InterPro" id="IPR028978">
    <property type="entry name" value="Chorismate_lyase_/UTRA_dom_sf"/>
</dbReference>
<dbReference type="PANTHER" id="PTHR44846">
    <property type="entry name" value="MANNOSYL-D-GLYCERATE TRANSPORT/METABOLISM SYSTEM REPRESSOR MNGR-RELATED"/>
    <property type="match status" value="1"/>
</dbReference>